<protein>
    <recommendedName>
        <fullName evidence="5">Secreted protein</fullName>
    </recommendedName>
</protein>
<gene>
    <name evidence="3" type="ORF">KEF29_34010</name>
</gene>
<sequence>MTMATSELLAASSDHAVAVTIAFVGGLIVACALIWAVRVGMRVMDKDTHHPDPAEQPHLPEGGPVHEMREMREPDDVPVMAPDGRRLLPHELHRASTRTGKDQKPRRWSPGSSGSFGGGGLGRT</sequence>
<accession>A0A941FG57</accession>
<feature type="region of interest" description="Disordered" evidence="1">
    <location>
        <begin position="46"/>
        <end position="124"/>
    </location>
</feature>
<keyword evidence="4" id="KW-1185">Reference proteome</keyword>
<feature type="compositionally biased region" description="Gly residues" evidence="1">
    <location>
        <begin position="114"/>
        <end position="124"/>
    </location>
</feature>
<organism evidence="3 4">
    <name type="scientific">Streptomyces tuirus</name>
    <dbReference type="NCBI Taxonomy" id="68278"/>
    <lineage>
        <taxon>Bacteria</taxon>
        <taxon>Bacillati</taxon>
        <taxon>Actinomycetota</taxon>
        <taxon>Actinomycetes</taxon>
        <taxon>Kitasatosporales</taxon>
        <taxon>Streptomycetaceae</taxon>
        <taxon>Streptomyces</taxon>
    </lineage>
</organism>
<keyword evidence="2" id="KW-0472">Membrane</keyword>
<evidence type="ECO:0000256" key="1">
    <source>
        <dbReference type="SAM" id="MobiDB-lite"/>
    </source>
</evidence>
<feature type="transmembrane region" description="Helical" evidence="2">
    <location>
        <begin position="16"/>
        <end position="37"/>
    </location>
</feature>
<name>A0A941FG57_9ACTN</name>
<evidence type="ECO:0000256" key="2">
    <source>
        <dbReference type="SAM" id="Phobius"/>
    </source>
</evidence>
<evidence type="ECO:0008006" key="5">
    <source>
        <dbReference type="Google" id="ProtNLM"/>
    </source>
</evidence>
<feature type="compositionally biased region" description="Basic and acidic residues" evidence="1">
    <location>
        <begin position="83"/>
        <end position="105"/>
    </location>
</feature>
<evidence type="ECO:0000313" key="3">
    <source>
        <dbReference type="EMBL" id="MBR8642731.1"/>
    </source>
</evidence>
<comment type="caution">
    <text evidence="3">The sequence shown here is derived from an EMBL/GenBank/DDBJ whole genome shotgun (WGS) entry which is preliminary data.</text>
</comment>
<feature type="compositionally biased region" description="Basic and acidic residues" evidence="1">
    <location>
        <begin position="46"/>
        <end position="55"/>
    </location>
</feature>
<keyword evidence="2" id="KW-0812">Transmembrane</keyword>
<proteinExistence type="predicted"/>
<dbReference type="Proteomes" id="UP000682308">
    <property type="component" value="Unassembled WGS sequence"/>
</dbReference>
<dbReference type="InterPro" id="IPR045513">
    <property type="entry name" value="DUF6479"/>
</dbReference>
<reference evidence="3 4" key="1">
    <citation type="submission" date="2021-04" db="EMBL/GenBank/DDBJ databases">
        <title>Characterization of the biosynthetic gene cluster of new lipopeptides with antitumor activity in the genome of the marine Streptomyces PHM034.</title>
        <authorList>
            <person name="Ceniceros A."/>
            <person name="Canedo L."/>
            <person name="Mendez C."/>
            <person name="Olano C."/>
            <person name="Schleissner C."/>
            <person name="Cuevas C."/>
            <person name="De La Calle F."/>
            <person name="Salas J.A."/>
        </authorList>
    </citation>
    <scope>NUCLEOTIDE SEQUENCE [LARGE SCALE GENOMIC DNA]</scope>
    <source>
        <strain evidence="3 4">PHM034</strain>
    </source>
</reference>
<evidence type="ECO:0000313" key="4">
    <source>
        <dbReference type="Proteomes" id="UP000682308"/>
    </source>
</evidence>
<dbReference type="EMBL" id="JAGTPG010000002">
    <property type="protein sequence ID" value="MBR8642731.1"/>
    <property type="molecule type" value="Genomic_DNA"/>
</dbReference>
<feature type="compositionally biased region" description="Basic and acidic residues" evidence="1">
    <location>
        <begin position="64"/>
        <end position="75"/>
    </location>
</feature>
<dbReference type="Pfam" id="PF20087">
    <property type="entry name" value="DUF6479"/>
    <property type="match status" value="1"/>
</dbReference>
<keyword evidence="2" id="KW-1133">Transmembrane helix</keyword>
<dbReference type="AlphaFoldDB" id="A0A941FG57"/>